<protein>
    <submittedName>
        <fullName evidence="2">Uncharacterized protein</fullName>
    </submittedName>
</protein>
<evidence type="ECO:0000313" key="2">
    <source>
        <dbReference type="EMBL" id="MDU8993324.1"/>
    </source>
</evidence>
<sequence length="220" mass="23755">MIRTSSAGRPSSSSRAVGCAICSLIAAACEAISRSRWFRRAAPGAFGRDVGGAAAKALETRRTGAYNGFLEPIDRAKGTGHLRDDFTSQDLVVLLMANAGVVNATGDAAPDTWRRLVAHMLRSYAAPGAPPPRYPTHPRRPRCIARWSASAGPACPDLWLHALRTRRMRRRPGARPSDRAATEHAAARSGFERHAAGWPVGCQWLKTSSAWSRRVVCSSQ</sequence>
<reference evidence="2 3" key="1">
    <citation type="submission" date="2023-02" db="EMBL/GenBank/DDBJ databases">
        <authorList>
            <person name="Maleckis M."/>
        </authorList>
    </citation>
    <scope>NUCLEOTIDE SEQUENCE [LARGE SCALE GENOMIC DNA]</scope>
    <source>
        <strain evidence="2 3">P8-A2</strain>
    </source>
</reference>
<dbReference type="Proteomes" id="UP001257627">
    <property type="component" value="Unassembled WGS sequence"/>
</dbReference>
<organism evidence="2 3">
    <name type="scientific">Streptomyces mirabilis</name>
    <dbReference type="NCBI Taxonomy" id="68239"/>
    <lineage>
        <taxon>Bacteria</taxon>
        <taxon>Bacillati</taxon>
        <taxon>Actinomycetota</taxon>
        <taxon>Actinomycetes</taxon>
        <taxon>Kitasatosporales</taxon>
        <taxon>Streptomycetaceae</taxon>
        <taxon>Streptomyces</taxon>
    </lineage>
</organism>
<gene>
    <name evidence="2" type="ORF">PU648_13390</name>
</gene>
<name>A0ABU3UIG3_9ACTN</name>
<accession>A0ABU3UIG3</accession>
<feature type="region of interest" description="Disordered" evidence="1">
    <location>
        <begin position="169"/>
        <end position="188"/>
    </location>
</feature>
<evidence type="ECO:0000256" key="1">
    <source>
        <dbReference type="SAM" id="MobiDB-lite"/>
    </source>
</evidence>
<comment type="caution">
    <text evidence="2">The sequence shown here is derived from an EMBL/GenBank/DDBJ whole genome shotgun (WGS) entry which is preliminary data.</text>
</comment>
<evidence type="ECO:0000313" key="3">
    <source>
        <dbReference type="Proteomes" id="UP001257627"/>
    </source>
</evidence>
<dbReference type="PROSITE" id="PS51257">
    <property type="entry name" value="PROKAR_LIPOPROTEIN"/>
    <property type="match status" value="1"/>
</dbReference>
<dbReference type="SUPFAM" id="SSF48498">
    <property type="entry name" value="Tetracyclin repressor-like, C-terminal domain"/>
    <property type="match status" value="1"/>
</dbReference>
<keyword evidence="3" id="KW-1185">Reference proteome</keyword>
<dbReference type="Gene3D" id="1.10.357.10">
    <property type="entry name" value="Tetracycline Repressor, domain 2"/>
    <property type="match status" value="1"/>
</dbReference>
<dbReference type="InterPro" id="IPR036271">
    <property type="entry name" value="Tet_transcr_reg_TetR-rel_C_sf"/>
</dbReference>
<feature type="compositionally biased region" description="Basic and acidic residues" evidence="1">
    <location>
        <begin position="176"/>
        <end position="188"/>
    </location>
</feature>
<proteinExistence type="predicted"/>
<dbReference type="RefSeq" id="WP_240362962.1">
    <property type="nucleotide sequence ID" value="NZ_CP107955.1"/>
</dbReference>
<dbReference type="EMBL" id="JARAKF010000001">
    <property type="protein sequence ID" value="MDU8993324.1"/>
    <property type="molecule type" value="Genomic_DNA"/>
</dbReference>